<gene>
    <name evidence="1" type="ORF">Syun_000505</name>
</gene>
<name>A0AAP0LD60_9MAGN</name>
<sequence length="69" mass="7516">MTNARPRKAEYQEHVAIDPVMEAVIERCGNKGARQLGNCLNYQGSGVLPAKVSELGEAHSFTVVFPIES</sequence>
<protein>
    <submittedName>
        <fullName evidence="1">Uncharacterized protein</fullName>
    </submittedName>
</protein>
<accession>A0AAP0LD60</accession>
<keyword evidence="2" id="KW-1185">Reference proteome</keyword>
<evidence type="ECO:0000313" key="2">
    <source>
        <dbReference type="Proteomes" id="UP001420932"/>
    </source>
</evidence>
<dbReference type="EMBL" id="JBBNAF010000001">
    <property type="protein sequence ID" value="KAK9168365.1"/>
    <property type="molecule type" value="Genomic_DNA"/>
</dbReference>
<reference evidence="1 2" key="1">
    <citation type="submission" date="2024-01" db="EMBL/GenBank/DDBJ databases">
        <title>Genome assemblies of Stephania.</title>
        <authorList>
            <person name="Yang L."/>
        </authorList>
    </citation>
    <scope>NUCLEOTIDE SEQUENCE [LARGE SCALE GENOMIC DNA]</scope>
    <source>
        <strain evidence="1">YNDBR</strain>
        <tissue evidence="1">Leaf</tissue>
    </source>
</reference>
<comment type="caution">
    <text evidence="1">The sequence shown here is derived from an EMBL/GenBank/DDBJ whole genome shotgun (WGS) entry which is preliminary data.</text>
</comment>
<proteinExistence type="predicted"/>
<dbReference type="AlphaFoldDB" id="A0AAP0LD60"/>
<evidence type="ECO:0000313" key="1">
    <source>
        <dbReference type="EMBL" id="KAK9168365.1"/>
    </source>
</evidence>
<dbReference type="Proteomes" id="UP001420932">
    <property type="component" value="Unassembled WGS sequence"/>
</dbReference>
<organism evidence="1 2">
    <name type="scientific">Stephania yunnanensis</name>
    <dbReference type="NCBI Taxonomy" id="152371"/>
    <lineage>
        <taxon>Eukaryota</taxon>
        <taxon>Viridiplantae</taxon>
        <taxon>Streptophyta</taxon>
        <taxon>Embryophyta</taxon>
        <taxon>Tracheophyta</taxon>
        <taxon>Spermatophyta</taxon>
        <taxon>Magnoliopsida</taxon>
        <taxon>Ranunculales</taxon>
        <taxon>Menispermaceae</taxon>
        <taxon>Menispermoideae</taxon>
        <taxon>Cissampelideae</taxon>
        <taxon>Stephania</taxon>
    </lineage>
</organism>